<proteinExistence type="predicted"/>
<evidence type="ECO:0000313" key="5">
    <source>
        <dbReference type="EMBL" id="WEW58303.1"/>
    </source>
</evidence>
<dbReference type="AlphaFoldDB" id="A0AAF0IIN5"/>
<organism evidence="5 6">
    <name type="scientific">Emydomyces testavorans</name>
    <dbReference type="NCBI Taxonomy" id="2070801"/>
    <lineage>
        <taxon>Eukaryota</taxon>
        <taxon>Fungi</taxon>
        <taxon>Dikarya</taxon>
        <taxon>Ascomycota</taxon>
        <taxon>Pezizomycotina</taxon>
        <taxon>Eurotiomycetes</taxon>
        <taxon>Eurotiomycetidae</taxon>
        <taxon>Onygenales</taxon>
        <taxon>Nannizziopsiaceae</taxon>
        <taxon>Emydomyces</taxon>
    </lineage>
</organism>
<dbReference type="Pfam" id="PF02182">
    <property type="entry name" value="SAD_SRA"/>
    <property type="match status" value="1"/>
</dbReference>
<feature type="compositionally biased region" description="Polar residues" evidence="3">
    <location>
        <begin position="138"/>
        <end position="151"/>
    </location>
</feature>
<feature type="region of interest" description="Disordered" evidence="3">
    <location>
        <begin position="180"/>
        <end position="200"/>
    </location>
</feature>
<dbReference type="SUPFAM" id="SSF88697">
    <property type="entry name" value="PUA domain-like"/>
    <property type="match status" value="1"/>
</dbReference>
<feature type="compositionally biased region" description="Polar residues" evidence="3">
    <location>
        <begin position="44"/>
        <end position="65"/>
    </location>
</feature>
<dbReference type="GO" id="GO:0016567">
    <property type="term" value="P:protein ubiquitination"/>
    <property type="evidence" value="ECO:0007669"/>
    <property type="project" value="TreeGrafter"/>
</dbReference>
<evidence type="ECO:0000256" key="2">
    <source>
        <dbReference type="PROSITE-ProRule" id="PRU00358"/>
    </source>
</evidence>
<dbReference type="GO" id="GO:0005634">
    <property type="term" value="C:nucleus"/>
    <property type="evidence" value="ECO:0007669"/>
    <property type="project" value="UniProtKB-SubCell"/>
</dbReference>
<dbReference type="PANTHER" id="PTHR14140">
    <property type="entry name" value="E3 UBIQUITIN-PROTEIN LIGASE UHRF-RELATED"/>
    <property type="match status" value="1"/>
</dbReference>
<dbReference type="Gene3D" id="2.30.280.10">
    <property type="entry name" value="SRA-YDG"/>
    <property type="match status" value="1"/>
</dbReference>
<dbReference type="InterPro" id="IPR045134">
    <property type="entry name" value="UHRF1/2-like"/>
</dbReference>
<feature type="compositionally biased region" description="Polar residues" evidence="3">
    <location>
        <begin position="74"/>
        <end position="97"/>
    </location>
</feature>
<dbReference type="EMBL" id="CP120628">
    <property type="protein sequence ID" value="WEW58303.1"/>
    <property type="molecule type" value="Genomic_DNA"/>
</dbReference>
<evidence type="ECO:0000256" key="3">
    <source>
        <dbReference type="SAM" id="MobiDB-lite"/>
    </source>
</evidence>
<evidence type="ECO:0000256" key="1">
    <source>
        <dbReference type="ARBA" id="ARBA00023242"/>
    </source>
</evidence>
<feature type="domain" description="YDG" evidence="4">
    <location>
        <begin position="335"/>
        <end position="469"/>
    </location>
</feature>
<keyword evidence="6" id="KW-1185">Reference proteome</keyword>
<evidence type="ECO:0000313" key="6">
    <source>
        <dbReference type="Proteomes" id="UP001219355"/>
    </source>
</evidence>
<dbReference type="GO" id="GO:0044027">
    <property type="term" value="P:negative regulation of gene expression via chromosomal CpG island methylation"/>
    <property type="evidence" value="ECO:0007669"/>
    <property type="project" value="TreeGrafter"/>
</dbReference>
<evidence type="ECO:0000259" key="4">
    <source>
        <dbReference type="PROSITE" id="PS51015"/>
    </source>
</evidence>
<reference evidence="5" key="1">
    <citation type="submission" date="2023-03" db="EMBL/GenBank/DDBJ databases">
        <title>Emydomyces testavorans Genome Sequence.</title>
        <authorList>
            <person name="Hoyer L."/>
        </authorList>
    </citation>
    <scope>NUCLEOTIDE SEQUENCE</scope>
    <source>
        <strain evidence="5">16-2883</strain>
    </source>
</reference>
<dbReference type="Proteomes" id="UP001219355">
    <property type="component" value="Chromosome 2"/>
</dbReference>
<dbReference type="SMART" id="SM00466">
    <property type="entry name" value="SRA"/>
    <property type="match status" value="1"/>
</dbReference>
<comment type="subcellular location">
    <subcellularLocation>
        <location evidence="2">Nucleus</location>
    </subcellularLocation>
</comment>
<accession>A0AAF0IIN5</accession>
<dbReference type="GO" id="GO:0061630">
    <property type="term" value="F:ubiquitin protein ligase activity"/>
    <property type="evidence" value="ECO:0007669"/>
    <property type="project" value="TreeGrafter"/>
</dbReference>
<feature type="compositionally biased region" description="Basic and acidic residues" evidence="3">
    <location>
        <begin position="123"/>
        <end position="137"/>
    </location>
</feature>
<sequence length="508" mass="56059">MSRFEAMVQTHLTRLQQEAAAMDTAKVSSTEDGPDLCVVEQPNKAGSGNGSIPSPHTPLLSTLSTEDGFFPSKSAATYTTMESPTQPGSLKSPSEQPDPNPASDGLFVESASAIADTPAVAKRAREEGAKIQDEAHEPQTTVKRAKKSGSTIDTPCTCAISSNCQRAALNNVRDCRTHLAPIPRKPKPKIGSTPTNPIPRFLSTKERAKAKRSIDEMLQILVFYKDSITTSSRDVPNIFNNMRRCAQQLPFQEVHESAIAHLQAKFLDPASGFLAIVADTSVPWDIKLDVDMLRIRWENGDIRTDLDRGLIIKTGKARSRSLDPSYKFRLPYNYIGEGELRNGQWFPWQICAIRDGAHGESEGGIAGPAGVGAVSIILSSGRGYADRDEGDVITYYGTHGKKGEISYGTKLLLLASQKGHEIRVIRSHRLPAINKYRPAEGFRYDGVYKIVGQELVDENTMLYRFDLVRLPGQTPIRYQKPEARPNEKEIEEFKKLKKLLAPQPKKDS</sequence>
<dbReference type="PROSITE" id="PS51015">
    <property type="entry name" value="YDG"/>
    <property type="match status" value="1"/>
</dbReference>
<dbReference type="InterPro" id="IPR003105">
    <property type="entry name" value="SRA_YDG"/>
</dbReference>
<name>A0AAF0IIN5_9EURO</name>
<protein>
    <recommendedName>
        <fullName evidence="4">YDG domain-containing protein</fullName>
    </recommendedName>
</protein>
<dbReference type="InterPro" id="IPR015947">
    <property type="entry name" value="PUA-like_sf"/>
</dbReference>
<dbReference type="PANTHER" id="PTHR14140:SF27">
    <property type="entry name" value="OS04G0289800 PROTEIN"/>
    <property type="match status" value="1"/>
</dbReference>
<dbReference type="InterPro" id="IPR036987">
    <property type="entry name" value="SRA-YDG_sf"/>
</dbReference>
<feature type="region of interest" description="Disordered" evidence="3">
    <location>
        <begin position="23"/>
        <end position="151"/>
    </location>
</feature>
<gene>
    <name evidence="5" type="ORF">PRK78_003771</name>
</gene>
<keyword evidence="1 2" id="KW-0539">Nucleus</keyword>